<keyword evidence="2" id="KW-1185">Reference proteome</keyword>
<dbReference type="EMBL" id="ML976998">
    <property type="protein sequence ID" value="KAF1954489.1"/>
    <property type="molecule type" value="Genomic_DNA"/>
</dbReference>
<accession>A0A6A5TRZ4</accession>
<protein>
    <submittedName>
        <fullName evidence="1">Uncharacterized protein</fullName>
    </submittedName>
</protein>
<reference evidence="1" key="1">
    <citation type="journal article" date="2020" name="Stud. Mycol.">
        <title>101 Dothideomycetes genomes: a test case for predicting lifestyles and emergence of pathogens.</title>
        <authorList>
            <person name="Haridas S."/>
            <person name="Albert R."/>
            <person name="Binder M."/>
            <person name="Bloem J."/>
            <person name="Labutti K."/>
            <person name="Salamov A."/>
            <person name="Andreopoulos B."/>
            <person name="Baker S."/>
            <person name="Barry K."/>
            <person name="Bills G."/>
            <person name="Bluhm B."/>
            <person name="Cannon C."/>
            <person name="Castanera R."/>
            <person name="Culley D."/>
            <person name="Daum C."/>
            <person name="Ezra D."/>
            <person name="Gonzalez J."/>
            <person name="Henrissat B."/>
            <person name="Kuo A."/>
            <person name="Liang C."/>
            <person name="Lipzen A."/>
            <person name="Lutzoni F."/>
            <person name="Magnuson J."/>
            <person name="Mondo S."/>
            <person name="Nolan M."/>
            <person name="Ohm R."/>
            <person name="Pangilinan J."/>
            <person name="Park H.-J."/>
            <person name="Ramirez L."/>
            <person name="Alfaro M."/>
            <person name="Sun H."/>
            <person name="Tritt A."/>
            <person name="Yoshinaga Y."/>
            <person name="Zwiers L.-H."/>
            <person name="Turgeon B."/>
            <person name="Goodwin S."/>
            <person name="Spatafora J."/>
            <person name="Crous P."/>
            <person name="Grigoriev I."/>
        </authorList>
    </citation>
    <scope>NUCLEOTIDE SEQUENCE</scope>
    <source>
        <strain evidence="1">CBS 675.92</strain>
    </source>
</reference>
<proteinExistence type="predicted"/>
<gene>
    <name evidence="1" type="ORF">CC80DRAFT_594926</name>
</gene>
<dbReference type="Proteomes" id="UP000800035">
    <property type="component" value="Unassembled WGS sequence"/>
</dbReference>
<dbReference type="AlphaFoldDB" id="A0A6A5TRZ4"/>
<evidence type="ECO:0000313" key="1">
    <source>
        <dbReference type="EMBL" id="KAF1954489.1"/>
    </source>
</evidence>
<evidence type="ECO:0000313" key="2">
    <source>
        <dbReference type="Proteomes" id="UP000800035"/>
    </source>
</evidence>
<sequence>MPPETLSQYPLFWLSLAPAITKRIHGHSSPSSWPAARMSPHPARARCYLEREDSRCRLRCHTSLECELSGPELKTHDGPIDAVHPTSLLAAGQRRRRLQVLYRAHAE</sequence>
<organism evidence="1 2">
    <name type="scientific">Byssothecium circinans</name>
    <dbReference type="NCBI Taxonomy" id="147558"/>
    <lineage>
        <taxon>Eukaryota</taxon>
        <taxon>Fungi</taxon>
        <taxon>Dikarya</taxon>
        <taxon>Ascomycota</taxon>
        <taxon>Pezizomycotina</taxon>
        <taxon>Dothideomycetes</taxon>
        <taxon>Pleosporomycetidae</taxon>
        <taxon>Pleosporales</taxon>
        <taxon>Massarineae</taxon>
        <taxon>Massarinaceae</taxon>
        <taxon>Byssothecium</taxon>
    </lineage>
</organism>
<name>A0A6A5TRZ4_9PLEO</name>